<dbReference type="Pfam" id="PF00215">
    <property type="entry name" value="OMPdecase"/>
    <property type="match status" value="1"/>
</dbReference>
<dbReference type="eggNOG" id="COG0269">
    <property type="taxonomic scope" value="Bacteria"/>
</dbReference>
<dbReference type="PANTHER" id="PTHR35039:SF3">
    <property type="entry name" value="3-KETO-L-GULONATE-6-PHOSPHATE DECARBOXYLASE SGBH-RELATED"/>
    <property type="match status" value="1"/>
</dbReference>
<keyword evidence="1" id="KW-0456">Lyase</keyword>
<accession>A0A0R1X9A2</accession>
<comment type="caution">
    <text evidence="3">The sequence shown here is derived from an EMBL/GenBank/DDBJ whole genome shotgun (WGS) entry which is preliminary data.</text>
</comment>
<dbReference type="SMART" id="SM00934">
    <property type="entry name" value="OMPdecase"/>
    <property type="match status" value="1"/>
</dbReference>
<organism evidence="3 4">
    <name type="scientific">Schleiferilactobacillus harbinensis DSM 16991</name>
    <dbReference type="NCBI Taxonomy" id="1122147"/>
    <lineage>
        <taxon>Bacteria</taxon>
        <taxon>Bacillati</taxon>
        <taxon>Bacillota</taxon>
        <taxon>Bacilli</taxon>
        <taxon>Lactobacillales</taxon>
        <taxon>Lactobacillaceae</taxon>
        <taxon>Schleiferilactobacillus</taxon>
    </lineage>
</organism>
<dbReference type="Proteomes" id="UP000050949">
    <property type="component" value="Unassembled WGS sequence"/>
</dbReference>
<evidence type="ECO:0000313" key="4">
    <source>
        <dbReference type="Proteomes" id="UP000050949"/>
    </source>
</evidence>
<dbReference type="PATRIC" id="fig|1122147.4.peg.2961"/>
<feature type="domain" description="Orotidine 5'-phosphate decarboxylase" evidence="2">
    <location>
        <begin position="2"/>
        <end position="202"/>
    </location>
</feature>
<gene>
    <name evidence="3" type="ORF">FC91_GL002875</name>
</gene>
<dbReference type="GO" id="GO:0033982">
    <property type="term" value="F:3-dehydro-L-gulonate-6-phosphate decarboxylase activity"/>
    <property type="evidence" value="ECO:0007669"/>
    <property type="project" value="TreeGrafter"/>
</dbReference>
<dbReference type="InterPro" id="IPR001754">
    <property type="entry name" value="OMPdeCOase_dom"/>
</dbReference>
<reference evidence="3 4" key="1">
    <citation type="journal article" date="2015" name="Genome Announc.">
        <title>Expanding the biotechnology potential of lactobacilli through comparative genomics of 213 strains and associated genera.</title>
        <authorList>
            <person name="Sun Z."/>
            <person name="Harris H.M."/>
            <person name="McCann A."/>
            <person name="Guo C."/>
            <person name="Argimon S."/>
            <person name="Zhang W."/>
            <person name="Yang X."/>
            <person name="Jeffery I.B."/>
            <person name="Cooney J.C."/>
            <person name="Kagawa T.F."/>
            <person name="Liu W."/>
            <person name="Song Y."/>
            <person name="Salvetti E."/>
            <person name="Wrobel A."/>
            <person name="Rasinkangas P."/>
            <person name="Parkhill J."/>
            <person name="Rea M.C."/>
            <person name="O'Sullivan O."/>
            <person name="Ritari J."/>
            <person name="Douillard F.P."/>
            <person name="Paul Ross R."/>
            <person name="Yang R."/>
            <person name="Briner A.E."/>
            <person name="Felis G.E."/>
            <person name="de Vos W.M."/>
            <person name="Barrangou R."/>
            <person name="Klaenhammer T.R."/>
            <person name="Caufield P.W."/>
            <person name="Cui Y."/>
            <person name="Zhang H."/>
            <person name="O'Toole P.W."/>
        </authorList>
    </citation>
    <scope>NUCLEOTIDE SEQUENCE [LARGE SCALE GENOMIC DNA]</scope>
    <source>
        <strain evidence="3 4">DSM 16991</strain>
    </source>
</reference>
<name>A0A0R1X9A2_9LACO</name>
<dbReference type="GO" id="GO:0019854">
    <property type="term" value="P:L-ascorbic acid catabolic process"/>
    <property type="evidence" value="ECO:0007669"/>
    <property type="project" value="TreeGrafter"/>
</dbReference>
<evidence type="ECO:0000259" key="2">
    <source>
        <dbReference type="SMART" id="SM00934"/>
    </source>
</evidence>
<evidence type="ECO:0000256" key="1">
    <source>
        <dbReference type="ARBA" id="ARBA00023239"/>
    </source>
</evidence>
<dbReference type="SUPFAM" id="SSF51366">
    <property type="entry name" value="Ribulose-phoshate binding barrel"/>
    <property type="match status" value="1"/>
</dbReference>
<dbReference type="PANTHER" id="PTHR35039">
    <property type="entry name" value="3-KETO-L-GULONATE-6-PHOSPHATE DECARBOXYLASE SGBH-RELATED"/>
    <property type="match status" value="1"/>
</dbReference>
<dbReference type="GO" id="GO:0006207">
    <property type="term" value="P:'de novo' pyrimidine nucleobase biosynthetic process"/>
    <property type="evidence" value="ECO:0007669"/>
    <property type="project" value="InterPro"/>
</dbReference>
<dbReference type="RefSeq" id="WP_027828860.1">
    <property type="nucleotide sequence ID" value="NZ_AUEH01000031.1"/>
</dbReference>
<dbReference type="OrthoDB" id="43475at2"/>
<dbReference type="GO" id="GO:0004590">
    <property type="term" value="F:orotidine-5'-phosphate decarboxylase activity"/>
    <property type="evidence" value="ECO:0007669"/>
    <property type="project" value="InterPro"/>
</dbReference>
<evidence type="ECO:0000313" key="3">
    <source>
        <dbReference type="EMBL" id="KRM26794.1"/>
    </source>
</evidence>
<dbReference type="AlphaFoldDB" id="A0A0R1X9A2"/>
<dbReference type="Gene3D" id="3.20.20.70">
    <property type="entry name" value="Aldolase class I"/>
    <property type="match status" value="1"/>
</dbReference>
<dbReference type="EMBL" id="AZFW01000063">
    <property type="protein sequence ID" value="KRM26794.1"/>
    <property type="molecule type" value="Genomic_DNA"/>
</dbReference>
<sequence length="208" mass="22234">MQLQVAIDRLTLTDATALAKQLDGKTDIIEMGTSLVKNYGYQGIVAMRTAIQHSQLLVDLKTIDEGAYEFHQGFKAGADILTVMGAASEATLAAVYAVTQETGKTMMIDLMETSIEKQRQIAGFPQAIYCLHHSTDRQDKMAPDSTVAAFHEQFPDLAHLAIAGGIDQTGAAALAAQKLTDIVIVGSAITKSADPVAAAEEMMEVVHK</sequence>
<proteinExistence type="predicted"/>
<dbReference type="InterPro" id="IPR011060">
    <property type="entry name" value="RibuloseP-bd_barrel"/>
</dbReference>
<protein>
    <submittedName>
        <fullName evidence="3">3-hexulose-6-phosphate synthase</fullName>
    </submittedName>
</protein>
<dbReference type="InterPro" id="IPR013785">
    <property type="entry name" value="Aldolase_TIM"/>
</dbReference>